<keyword evidence="3" id="KW-1185">Reference proteome</keyword>
<gene>
    <name evidence="2" type="ORF">GGR46_005054</name>
</gene>
<reference evidence="2 3" key="1">
    <citation type="submission" date="2020-08" db="EMBL/GenBank/DDBJ databases">
        <title>Genomic Encyclopedia of Type Strains, Phase IV (KMG-IV): sequencing the most valuable type-strain genomes for metagenomic binning, comparative biology and taxonomic classification.</title>
        <authorList>
            <person name="Goeker M."/>
        </authorList>
    </citation>
    <scope>NUCLEOTIDE SEQUENCE [LARGE SCALE GENOMIC DNA]</scope>
    <source>
        <strain evidence="2 3">DSM 101806</strain>
    </source>
</reference>
<name>A0A7W6JZS7_9SPHN</name>
<evidence type="ECO:0000313" key="2">
    <source>
        <dbReference type="EMBL" id="MBB4101462.1"/>
    </source>
</evidence>
<feature type="compositionally biased region" description="Basic and acidic residues" evidence="1">
    <location>
        <begin position="1"/>
        <end position="22"/>
    </location>
</feature>
<protein>
    <submittedName>
        <fullName evidence="2">Uncharacterized protein</fullName>
    </submittedName>
</protein>
<dbReference type="AlphaFoldDB" id="A0A7W6JZS7"/>
<organism evidence="2 3">
    <name type="scientific">Sphingomonas kyeonggiensis</name>
    <dbReference type="NCBI Taxonomy" id="1268553"/>
    <lineage>
        <taxon>Bacteria</taxon>
        <taxon>Pseudomonadati</taxon>
        <taxon>Pseudomonadota</taxon>
        <taxon>Alphaproteobacteria</taxon>
        <taxon>Sphingomonadales</taxon>
        <taxon>Sphingomonadaceae</taxon>
        <taxon>Sphingomonas</taxon>
    </lineage>
</organism>
<evidence type="ECO:0000256" key="1">
    <source>
        <dbReference type="SAM" id="MobiDB-lite"/>
    </source>
</evidence>
<comment type="caution">
    <text evidence="2">The sequence shown here is derived from an EMBL/GenBank/DDBJ whole genome shotgun (WGS) entry which is preliminary data.</text>
</comment>
<dbReference type="EMBL" id="JACIEH010000006">
    <property type="protein sequence ID" value="MBB4101462.1"/>
    <property type="molecule type" value="Genomic_DNA"/>
</dbReference>
<dbReference type="RefSeq" id="WP_184000818.1">
    <property type="nucleotide sequence ID" value="NZ_JACIEH010000006.1"/>
</dbReference>
<dbReference type="Proteomes" id="UP000557392">
    <property type="component" value="Unassembled WGS sequence"/>
</dbReference>
<proteinExistence type="predicted"/>
<evidence type="ECO:0000313" key="3">
    <source>
        <dbReference type="Proteomes" id="UP000557392"/>
    </source>
</evidence>
<feature type="region of interest" description="Disordered" evidence="1">
    <location>
        <begin position="1"/>
        <end position="31"/>
    </location>
</feature>
<sequence length="133" mass="14782">MLQAHRDQQPDRPEVDVGDHDPFAPVEEEAPEDRALRQLGLLDFVVARELKLELELMDRNGELVAELGNAIAEFRTGAAMSVVVIDPADADGRERRAREDLLSGERRRAIEETLEAWRDAVENLGGAIRGTDA</sequence>
<accession>A0A7W6JZS7</accession>